<dbReference type="Proteomes" id="UP001240171">
    <property type="component" value="Unassembled WGS sequence"/>
</dbReference>
<dbReference type="EMBL" id="JAUQTB010000001">
    <property type="protein sequence ID" value="MDO7905060.1"/>
    <property type="molecule type" value="Genomic_DNA"/>
</dbReference>
<name>A0ABT9C716_9BACL</name>
<comment type="caution">
    <text evidence="2">The sequence shown here is derived from an EMBL/GenBank/DDBJ whole genome shotgun (WGS) entry which is preliminary data.</text>
</comment>
<gene>
    <name evidence="2" type="ORF">Q5741_01370</name>
</gene>
<evidence type="ECO:0000313" key="3">
    <source>
        <dbReference type="Proteomes" id="UP001240171"/>
    </source>
</evidence>
<dbReference type="Pfam" id="PF23491">
    <property type="entry name" value="bPH_8"/>
    <property type="match status" value="1"/>
</dbReference>
<feature type="domain" description="Sublancin immunity protein SunI-like PH" evidence="1">
    <location>
        <begin position="3"/>
        <end position="82"/>
    </location>
</feature>
<accession>A0ABT9C716</accession>
<dbReference type="InterPro" id="IPR055365">
    <property type="entry name" value="PH_SunI-like"/>
</dbReference>
<keyword evidence="3" id="KW-1185">Reference proteome</keyword>
<organism evidence="2 3">
    <name type="scientific">Paenibacillus lacisoli</name>
    <dbReference type="NCBI Taxonomy" id="3064525"/>
    <lineage>
        <taxon>Bacteria</taxon>
        <taxon>Bacillati</taxon>
        <taxon>Bacillota</taxon>
        <taxon>Bacilli</taxon>
        <taxon>Bacillales</taxon>
        <taxon>Paenibacillaceae</taxon>
        <taxon>Paenibacillus</taxon>
    </lineage>
</organism>
<reference evidence="2 3" key="1">
    <citation type="submission" date="2023-07" db="EMBL/GenBank/DDBJ databases">
        <title>Paenibacillus sp. JX-17 nov. isolated from soil.</title>
        <authorList>
            <person name="Wan Y."/>
            <person name="Liu B."/>
        </authorList>
    </citation>
    <scope>NUCLEOTIDE SEQUENCE [LARGE SCALE GENOMIC DNA]</scope>
    <source>
        <strain evidence="2 3">JX-17</strain>
    </source>
</reference>
<sequence length="93" mass="10535">MIGIQVKKVEDQLIIRWQLSKTIIPIADITEIYLDDTYAGTDPAAVRIGLPSGTSERIVIRTHKQSYVLFLFDSTKMMNRLQDDVGLKVKASR</sequence>
<proteinExistence type="predicted"/>
<dbReference type="RefSeq" id="WP_305022246.1">
    <property type="nucleotide sequence ID" value="NZ_JAUQTB010000001.1"/>
</dbReference>
<evidence type="ECO:0000313" key="2">
    <source>
        <dbReference type="EMBL" id="MDO7905060.1"/>
    </source>
</evidence>
<protein>
    <recommendedName>
        <fullName evidence="1">Sublancin immunity protein SunI-like PH domain-containing protein</fullName>
    </recommendedName>
</protein>
<evidence type="ECO:0000259" key="1">
    <source>
        <dbReference type="Pfam" id="PF23491"/>
    </source>
</evidence>